<dbReference type="AlphaFoldDB" id="A0A4Q0XHP5"/>
<name>A0A4Q0XHP5_9FLAO</name>
<gene>
    <name evidence="2" type="ORF">ESZ48_04305</name>
</gene>
<protein>
    <submittedName>
        <fullName evidence="2">DUF4339 domain-containing protein</fullName>
    </submittedName>
</protein>
<dbReference type="RefSeq" id="WP_129016101.1">
    <property type="nucleotide sequence ID" value="NZ_SDDZ01000002.1"/>
</dbReference>
<comment type="caution">
    <text evidence="2">The sequence shown here is derived from an EMBL/GenBank/DDBJ whole genome shotgun (WGS) entry which is preliminary data.</text>
</comment>
<proteinExistence type="predicted"/>
<reference evidence="2 3" key="1">
    <citation type="submission" date="2019-01" db="EMBL/GenBank/DDBJ databases">
        <title>Genome sequence of the Antarctic species Gelidibacter gilvus ACAM 158(T).</title>
        <authorList>
            <person name="Bowman J.P."/>
        </authorList>
    </citation>
    <scope>NUCLEOTIDE SEQUENCE [LARGE SCALE GENOMIC DNA]</scope>
    <source>
        <strain evidence="2 3">IC158</strain>
    </source>
</reference>
<dbReference type="InterPro" id="IPR025640">
    <property type="entry name" value="GYF_2"/>
</dbReference>
<organism evidence="2 3">
    <name type="scientific">Gelidibacter gilvus</name>
    <dbReference type="NCBI Taxonomy" id="59602"/>
    <lineage>
        <taxon>Bacteria</taxon>
        <taxon>Pseudomonadati</taxon>
        <taxon>Bacteroidota</taxon>
        <taxon>Flavobacteriia</taxon>
        <taxon>Flavobacteriales</taxon>
        <taxon>Flavobacteriaceae</taxon>
        <taxon>Gelidibacter</taxon>
    </lineage>
</organism>
<evidence type="ECO:0000259" key="1">
    <source>
        <dbReference type="Pfam" id="PF14237"/>
    </source>
</evidence>
<evidence type="ECO:0000313" key="2">
    <source>
        <dbReference type="EMBL" id="RXJ51105.1"/>
    </source>
</evidence>
<evidence type="ECO:0000313" key="3">
    <source>
        <dbReference type="Proteomes" id="UP000289792"/>
    </source>
</evidence>
<feature type="domain" description="GYF" evidence="1">
    <location>
        <begin position="54"/>
        <end position="101"/>
    </location>
</feature>
<dbReference type="OrthoDB" id="9764015at2"/>
<keyword evidence="3" id="KW-1185">Reference proteome</keyword>
<dbReference type="Pfam" id="PF14237">
    <property type="entry name" value="GYF_2"/>
    <property type="match status" value="1"/>
</dbReference>
<sequence>MDNYSFFSIDRLVEFGMGMAVAQQMIKTMNQSMISMYVPGATNQMEKSQQQFFYAIIETKQAGPFSEQELARLIAEKKIVKETYVWMPSLSSWKMADQVPEVLKLVALAPPPFNPNP</sequence>
<dbReference type="Proteomes" id="UP000289792">
    <property type="component" value="Unassembled WGS sequence"/>
</dbReference>
<accession>A0A4Q0XHP5</accession>
<dbReference type="EMBL" id="SDDZ01000002">
    <property type="protein sequence ID" value="RXJ51105.1"/>
    <property type="molecule type" value="Genomic_DNA"/>
</dbReference>